<keyword evidence="2" id="KW-1185">Reference proteome</keyword>
<gene>
    <name evidence="1" type="ORF">V5799_027434</name>
</gene>
<evidence type="ECO:0000313" key="2">
    <source>
        <dbReference type="Proteomes" id="UP001321473"/>
    </source>
</evidence>
<protein>
    <submittedName>
        <fullName evidence="1">Uncharacterized protein</fullName>
    </submittedName>
</protein>
<organism evidence="1 2">
    <name type="scientific">Amblyomma americanum</name>
    <name type="common">Lone star tick</name>
    <dbReference type="NCBI Taxonomy" id="6943"/>
    <lineage>
        <taxon>Eukaryota</taxon>
        <taxon>Metazoa</taxon>
        <taxon>Ecdysozoa</taxon>
        <taxon>Arthropoda</taxon>
        <taxon>Chelicerata</taxon>
        <taxon>Arachnida</taxon>
        <taxon>Acari</taxon>
        <taxon>Parasitiformes</taxon>
        <taxon>Ixodida</taxon>
        <taxon>Ixodoidea</taxon>
        <taxon>Ixodidae</taxon>
        <taxon>Amblyomminae</taxon>
        <taxon>Amblyomma</taxon>
    </lineage>
</organism>
<proteinExistence type="predicted"/>
<dbReference type="EMBL" id="JARKHS020031325">
    <property type="protein sequence ID" value="KAK8761299.1"/>
    <property type="molecule type" value="Genomic_DNA"/>
</dbReference>
<evidence type="ECO:0000313" key="1">
    <source>
        <dbReference type="EMBL" id="KAK8761299.1"/>
    </source>
</evidence>
<accession>A0AAQ4DFQ9</accession>
<sequence length="77" mass="8977">MKRNVTFYMNNRTLARKLTRVSRTVRVKGQARRIYRELQKGTGSLRKWFSSLRAAKAGGRQTTVERNVSRFFPDSSP</sequence>
<dbReference type="AlphaFoldDB" id="A0AAQ4DFQ9"/>
<name>A0AAQ4DFQ9_AMBAM</name>
<dbReference type="Proteomes" id="UP001321473">
    <property type="component" value="Unassembled WGS sequence"/>
</dbReference>
<reference evidence="1 2" key="1">
    <citation type="journal article" date="2023" name="Arcadia Sci">
        <title>De novo assembly of a long-read Amblyomma americanum tick genome.</title>
        <authorList>
            <person name="Chou S."/>
            <person name="Poskanzer K.E."/>
            <person name="Rollins M."/>
            <person name="Thuy-Boun P.S."/>
        </authorList>
    </citation>
    <scope>NUCLEOTIDE SEQUENCE [LARGE SCALE GENOMIC DNA]</scope>
    <source>
        <strain evidence="1">F_SG_1</strain>
        <tissue evidence="1">Salivary glands</tissue>
    </source>
</reference>
<comment type="caution">
    <text evidence="1">The sequence shown here is derived from an EMBL/GenBank/DDBJ whole genome shotgun (WGS) entry which is preliminary data.</text>
</comment>